<dbReference type="Gene3D" id="2.160.10.10">
    <property type="entry name" value="Hexapeptide repeat proteins"/>
    <property type="match status" value="1"/>
</dbReference>
<dbReference type="SUPFAM" id="SSF53448">
    <property type="entry name" value="Nucleotide-diphospho-sugar transferases"/>
    <property type="match status" value="1"/>
</dbReference>
<evidence type="ECO:0000256" key="1">
    <source>
        <dbReference type="ARBA" id="ARBA00007707"/>
    </source>
</evidence>
<dbReference type="KEGG" id="mez:Mtc_0552"/>
<keyword evidence="6" id="KW-0808">Transferase</keyword>
<dbReference type="SMR" id="H8I5J8"/>
<comment type="similarity">
    <text evidence="1">In the C-terminal section; belongs to the transferase hexapeptide repeat family.</text>
</comment>
<dbReference type="UniPathway" id="UPA00113">
    <property type="reaction ID" value="UER00532"/>
</dbReference>
<comment type="similarity">
    <text evidence="2">In the N-terminal section; belongs to the N-acetylglucosamine-1-phosphate uridyltransferase family.</text>
</comment>
<dbReference type="NCBIfam" id="TIGR03992">
    <property type="entry name" value="Arch_glmU"/>
    <property type="match status" value="1"/>
</dbReference>
<proteinExistence type="inferred from homology"/>
<dbReference type="Proteomes" id="UP000005233">
    <property type="component" value="Chromosome"/>
</dbReference>
<dbReference type="InterPro" id="IPR023915">
    <property type="entry name" value="Bifunctiontional_GlmU_arc-type"/>
</dbReference>
<sequence>MTPIGGCYYAMIAVVLAAGEGSRLKPFTITRPKVMIPVGNKPILEYVIAALRDSGIIDIIMVVGYKREKIMDYFGDGRAWGVNITYVEQSPQLGTAHALRQAADKVAGQFLLVNGDTIVNTSDIKQIMNARDCDAVMLVTHASPAKKYGVVETNNGLVKDILEKPKYEDNGNIVNAGVYCFSTKIFDFLSCMEISERGEYELTDAIKKMIGSGYAVRSIYSKAIWMDALYPWDLLKLNSETLKRQKLGVSGAIEKGAMISGHVGIGNNTVIRPGTYIQGPVCIGDNCDIGPNSVILPDTSIGSNCTIEPLTRISNSILMDNVKVASLSHISGSIIGEGAMLGSGFIAEDGDATVEVDGVLKKTTIGAIIGDNTCIAGGVLARPGNIIGIRCKIGAGATIRSNISDNTVVV</sequence>
<dbReference type="eggNOG" id="arCOG00668">
    <property type="taxonomic scope" value="Archaea"/>
</dbReference>
<keyword evidence="7" id="KW-1185">Reference proteome</keyword>
<dbReference type="InterPro" id="IPR029044">
    <property type="entry name" value="Nucleotide-diphossugar_trans"/>
</dbReference>
<dbReference type="GO" id="GO:0006048">
    <property type="term" value="P:UDP-N-acetylglucosamine biosynthetic process"/>
    <property type="evidence" value="ECO:0007669"/>
    <property type="project" value="UniProtKB-UniPathway"/>
</dbReference>
<name>H8I5J8_METCZ</name>
<dbReference type="EMBL" id="CP003243">
    <property type="protein sequence ID" value="AFC99317.1"/>
    <property type="molecule type" value="Genomic_DNA"/>
</dbReference>
<dbReference type="Pfam" id="PF25087">
    <property type="entry name" value="GMPPB_C"/>
    <property type="match status" value="1"/>
</dbReference>
<dbReference type="InterPro" id="IPR005835">
    <property type="entry name" value="NTP_transferase_dom"/>
</dbReference>
<evidence type="ECO:0000313" key="7">
    <source>
        <dbReference type="Proteomes" id="UP000005233"/>
    </source>
</evidence>
<dbReference type="SUPFAM" id="SSF51161">
    <property type="entry name" value="Trimeric LpxA-like enzymes"/>
    <property type="match status" value="1"/>
</dbReference>
<evidence type="ECO:0000259" key="5">
    <source>
        <dbReference type="Pfam" id="PF25087"/>
    </source>
</evidence>
<dbReference type="AlphaFoldDB" id="H8I5J8"/>
<evidence type="ECO:0000256" key="3">
    <source>
        <dbReference type="ARBA" id="ARBA00013414"/>
    </source>
</evidence>
<reference evidence="6 7" key="1">
    <citation type="journal article" date="2012" name="J. Bacteriol.">
        <title>Complete genome sequence of a thermophilic methanogen, Methanocella conradii HZ254, isolated from Chinese rice field soil.</title>
        <authorList>
            <person name="Lu Z."/>
            <person name="Lu Y."/>
        </authorList>
    </citation>
    <scope>NUCLEOTIDE SEQUENCE [LARGE SCALE GENOMIC DNA]</scope>
    <source>
        <strain evidence="7">DSM 24694 / JCM 17849 / CGMCC 1.5162 / HZ254</strain>
    </source>
</reference>
<organism evidence="6 7">
    <name type="scientific">Methanocella conradii (strain DSM 24694 / JCM 17849 / CGMCC 1.5162 / HZ254)</name>
    <dbReference type="NCBI Taxonomy" id="1041930"/>
    <lineage>
        <taxon>Archaea</taxon>
        <taxon>Methanobacteriati</taxon>
        <taxon>Methanobacteriota</taxon>
        <taxon>Stenosarchaea group</taxon>
        <taxon>Methanomicrobia</taxon>
        <taxon>Methanocellales</taxon>
        <taxon>Methanocellaceae</taxon>
        <taxon>Methanocella</taxon>
    </lineage>
</organism>
<dbReference type="Pfam" id="PF00483">
    <property type="entry name" value="NTP_transferase"/>
    <property type="match status" value="1"/>
</dbReference>
<dbReference type="GO" id="GO:0019134">
    <property type="term" value="F:glucosamine-1-phosphate N-acetyltransferase activity"/>
    <property type="evidence" value="ECO:0007669"/>
    <property type="project" value="InterPro"/>
</dbReference>
<evidence type="ECO:0000256" key="2">
    <source>
        <dbReference type="ARBA" id="ARBA00007947"/>
    </source>
</evidence>
<keyword evidence="6" id="KW-0548">Nucleotidyltransferase</keyword>
<feature type="domain" description="Mannose-1-phosphate guanyltransferase C-terminal" evidence="5">
    <location>
        <begin position="277"/>
        <end position="366"/>
    </location>
</feature>
<dbReference type="CDD" id="cd04181">
    <property type="entry name" value="NTP_transferase"/>
    <property type="match status" value="1"/>
</dbReference>
<dbReference type="InterPro" id="IPR011004">
    <property type="entry name" value="Trimer_LpxA-like_sf"/>
</dbReference>
<protein>
    <recommendedName>
        <fullName evidence="3">Bifunctional protein GlmU</fullName>
    </recommendedName>
</protein>
<feature type="domain" description="Nucleotidyl transferase" evidence="4">
    <location>
        <begin position="13"/>
        <end position="240"/>
    </location>
</feature>
<dbReference type="InterPro" id="IPR056729">
    <property type="entry name" value="GMPPB_C"/>
</dbReference>
<gene>
    <name evidence="6" type="primary">glmU-1</name>
    <name evidence="6" type="ordered locus">Mtc_0552</name>
</gene>
<dbReference type="PANTHER" id="PTHR42883:SF3">
    <property type="entry name" value="BIFUNCTIONAL PROTEIN GLMU"/>
    <property type="match status" value="1"/>
</dbReference>
<dbReference type="HOGENOM" id="CLU_029499_0_1_2"/>
<evidence type="ECO:0000313" key="6">
    <source>
        <dbReference type="EMBL" id="AFC99317.1"/>
    </source>
</evidence>
<accession>H8I5J8</accession>
<dbReference type="STRING" id="1041930.Mtc_0552"/>
<dbReference type="PANTHER" id="PTHR42883">
    <property type="entry name" value="GLUCOSE-1-PHOSPHATE THYMIDYLTRANSFERASE"/>
    <property type="match status" value="1"/>
</dbReference>
<dbReference type="Gene3D" id="3.90.550.10">
    <property type="entry name" value="Spore Coat Polysaccharide Biosynthesis Protein SpsA, Chain A"/>
    <property type="match status" value="1"/>
</dbReference>
<dbReference type="GO" id="GO:0003977">
    <property type="term" value="F:UDP-N-acetylglucosamine diphosphorylase activity"/>
    <property type="evidence" value="ECO:0007669"/>
    <property type="project" value="InterPro"/>
</dbReference>
<evidence type="ECO:0000259" key="4">
    <source>
        <dbReference type="Pfam" id="PF00483"/>
    </source>
</evidence>